<organism evidence="1 2">
    <name type="scientific">Natrinema pellirubrum (strain DSM 15624 / CIP 106293 / JCM 10476 / NCIMB 786 / 157)</name>
    <dbReference type="NCBI Taxonomy" id="797303"/>
    <lineage>
        <taxon>Archaea</taxon>
        <taxon>Methanobacteriati</taxon>
        <taxon>Methanobacteriota</taxon>
        <taxon>Stenosarchaea group</taxon>
        <taxon>Halobacteria</taxon>
        <taxon>Halobacteriales</taxon>
        <taxon>Natrialbaceae</taxon>
        <taxon>Natrinema</taxon>
    </lineage>
</organism>
<evidence type="ECO:0000313" key="1">
    <source>
        <dbReference type="EMBL" id="ELY72786.1"/>
    </source>
</evidence>
<dbReference type="AlphaFoldDB" id="L9YGE1"/>
<dbReference type="EMBL" id="AOIE01000087">
    <property type="protein sequence ID" value="ELY72786.1"/>
    <property type="molecule type" value="Genomic_DNA"/>
</dbReference>
<evidence type="ECO:0000313" key="2">
    <source>
        <dbReference type="Proteomes" id="UP000011593"/>
    </source>
</evidence>
<accession>L9YGE1</accession>
<comment type="caution">
    <text evidence="1">The sequence shown here is derived from an EMBL/GenBank/DDBJ whole genome shotgun (WGS) entry which is preliminary data.</text>
</comment>
<proteinExistence type="predicted"/>
<keyword evidence="2" id="KW-1185">Reference proteome</keyword>
<protein>
    <submittedName>
        <fullName evidence="1">Uncharacterized protein</fullName>
    </submittedName>
</protein>
<gene>
    <name evidence="1" type="ORF">C488_14847</name>
</gene>
<name>L9YGE1_NATP1</name>
<sequence>MCENIVEYRRTAVIKLDTPEGADVHLRKITTLEVDLIRGLFTVFVKGNYPINSCVNLSLGSNLEKGFLSGIILNDSLARKIIFI</sequence>
<dbReference type="Proteomes" id="UP000011593">
    <property type="component" value="Unassembled WGS sequence"/>
</dbReference>
<reference evidence="1 2" key="1">
    <citation type="journal article" date="2014" name="PLoS Genet.">
        <title>Phylogenetically driven sequencing of extremely halophilic archaea reveals strategies for static and dynamic osmo-response.</title>
        <authorList>
            <person name="Becker E.A."/>
            <person name="Seitzer P.M."/>
            <person name="Tritt A."/>
            <person name="Larsen D."/>
            <person name="Krusor M."/>
            <person name="Yao A.I."/>
            <person name="Wu D."/>
            <person name="Madern D."/>
            <person name="Eisen J.A."/>
            <person name="Darling A.E."/>
            <person name="Facciotti M.T."/>
        </authorList>
    </citation>
    <scope>NUCLEOTIDE SEQUENCE [LARGE SCALE GENOMIC DNA]</scope>
    <source>
        <strain evidence="1 2">DSM 15624</strain>
    </source>
</reference>